<dbReference type="Proteomes" id="UP000198615">
    <property type="component" value="Unassembled WGS sequence"/>
</dbReference>
<dbReference type="AlphaFoldDB" id="A0A8G2BLP8"/>
<feature type="transmembrane region" description="Helical" evidence="8">
    <location>
        <begin position="191"/>
        <end position="211"/>
    </location>
</feature>
<keyword evidence="4" id="KW-1003">Cell membrane</keyword>
<keyword evidence="10" id="KW-1185">Reference proteome</keyword>
<gene>
    <name evidence="9" type="ORF">SAMN05660686_04379</name>
</gene>
<comment type="similarity">
    <text evidence="2">Belongs to the auxin efflux carrier (TC 2.A.69) family.</text>
</comment>
<evidence type="ECO:0000256" key="3">
    <source>
        <dbReference type="ARBA" id="ARBA00022448"/>
    </source>
</evidence>
<dbReference type="EMBL" id="FNBW01000017">
    <property type="protein sequence ID" value="SDG43187.1"/>
    <property type="molecule type" value="Genomic_DNA"/>
</dbReference>
<feature type="transmembrane region" description="Helical" evidence="8">
    <location>
        <begin position="162"/>
        <end position="185"/>
    </location>
</feature>
<sequence length="299" mass="30518">MSALLPVFGLIVLGAVLARIGPLSDDGWRAVEQLTYWLLLPALLLLKLGGTDLSDYTVGPMVIAMAGAVIIATAFLLAIYRLTGIGGPAYTSVIQGAIRQNTYIGVASVGALYGPAGEALAAVGIAAVIPLVNSISIWVLTRMAGREPVTGLRVFWAMLKNPIFVACILGIALNASGIGLHPMIAEGLDKLAGGALALGLLAVGAGLRFAVLKTGWPALLLSNAVKLVAIPALTLALAVPLGLTGVPLAVAVLFNALPSSASSYVFARQLGGDHELMAAILTTQVIMAAVTLPAFLALV</sequence>
<reference evidence="9 10" key="1">
    <citation type="submission" date="2016-10" db="EMBL/GenBank/DDBJ databases">
        <authorList>
            <person name="Varghese N."/>
            <person name="Submissions S."/>
        </authorList>
    </citation>
    <scope>NUCLEOTIDE SEQUENCE [LARGE SCALE GENOMIC DNA]</scope>
    <source>
        <strain evidence="9 10">DSM 18839</strain>
    </source>
</reference>
<proteinExistence type="inferred from homology"/>
<accession>A0A8G2BLP8</accession>
<keyword evidence="3" id="KW-0813">Transport</keyword>
<feature type="transmembrane region" description="Helical" evidence="8">
    <location>
        <begin position="232"/>
        <end position="256"/>
    </location>
</feature>
<protein>
    <recommendedName>
        <fullName evidence="11">AEC family transporter</fullName>
    </recommendedName>
</protein>
<evidence type="ECO:0000256" key="1">
    <source>
        <dbReference type="ARBA" id="ARBA00004651"/>
    </source>
</evidence>
<dbReference type="Gene3D" id="1.20.1530.20">
    <property type="match status" value="1"/>
</dbReference>
<evidence type="ECO:0000256" key="6">
    <source>
        <dbReference type="ARBA" id="ARBA00022989"/>
    </source>
</evidence>
<keyword evidence="5 8" id="KW-0812">Transmembrane</keyword>
<dbReference type="Pfam" id="PF03547">
    <property type="entry name" value="Mem_trans"/>
    <property type="match status" value="1"/>
</dbReference>
<feature type="transmembrane region" description="Helical" evidence="8">
    <location>
        <begin position="34"/>
        <end position="50"/>
    </location>
</feature>
<feature type="transmembrane region" description="Helical" evidence="8">
    <location>
        <begin position="276"/>
        <end position="298"/>
    </location>
</feature>
<evidence type="ECO:0000256" key="2">
    <source>
        <dbReference type="ARBA" id="ARBA00010145"/>
    </source>
</evidence>
<dbReference type="OrthoDB" id="9805563at2"/>
<dbReference type="PANTHER" id="PTHR36838:SF4">
    <property type="entry name" value="AUXIN EFFLUX CARRIER FAMILY PROTEIN"/>
    <property type="match status" value="1"/>
</dbReference>
<evidence type="ECO:0000256" key="7">
    <source>
        <dbReference type="ARBA" id="ARBA00023136"/>
    </source>
</evidence>
<evidence type="ECO:0000313" key="9">
    <source>
        <dbReference type="EMBL" id="SDG43187.1"/>
    </source>
</evidence>
<feature type="transmembrane region" description="Helical" evidence="8">
    <location>
        <begin position="119"/>
        <end position="141"/>
    </location>
</feature>
<comment type="caution">
    <text evidence="9">The sequence shown here is derived from an EMBL/GenBank/DDBJ whole genome shotgun (WGS) entry which is preliminary data.</text>
</comment>
<comment type="subcellular location">
    <subcellularLocation>
        <location evidence="1">Cell membrane</location>
        <topology evidence="1">Multi-pass membrane protein</topology>
    </subcellularLocation>
</comment>
<evidence type="ECO:0000256" key="8">
    <source>
        <dbReference type="SAM" id="Phobius"/>
    </source>
</evidence>
<dbReference type="InterPro" id="IPR038770">
    <property type="entry name" value="Na+/solute_symporter_sf"/>
</dbReference>
<dbReference type="GO" id="GO:0005886">
    <property type="term" value="C:plasma membrane"/>
    <property type="evidence" value="ECO:0007669"/>
    <property type="project" value="UniProtKB-SubCell"/>
</dbReference>
<evidence type="ECO:0008006" key="11">
    <source>
        <dbReference type="Google" id="ProtNLM"/>
    </source>
</evidence>
<keyword evidence="7 8" id="KW-0472">Membrane</keyword>
<evidence type="ECO:0000313" key="10">
    <source>
        <dbReference type="Proteomes" id="UP000198615"/>
    </source>
</evidence>
<dbReference type="InterPro" id="IPR004776">
    <property type="entry name" value="Mem_transp_PIN-like"/>
</dbReference>
<name>A0A8G2BLP8_9PROT</name>
<organism evidence="9 10">
    <name type="scientific">Thalassobaculum litoreum DSM 18839</name>
    <dbReference type="NCBI Taxonomy" id="1123362"/>
    <lineage>
        <taxon>Bacteria</taxon>
        <taxon>Pseudomonadati</taxon>
        <taxon>Pseudomonadota</taxon>
        <taxon>Alphaproteobacteria</taxon>
        <taxon>Rhodospirillales</taxon>
        <taxon>Thalassobaculaceae</taxon>
        <taxon>Thalassobaculum</taxon>
    </lineage>
</organism>
<feature type="transmembrane region" description="Helical" evidence="8">
    <location>
        <begin position="62"/>
        <end position="82"/>
    </location>
</feature>
<dbReference type="RefSeq" id="WP_038012971.1">
    <property type="nucleotide sequence ID" value="NZ_FNBW01000017.1"/>
</dbReference>
<evidence type="ECO:0000256" key="4">
    <source>
        <dbReference type="ARBA" id="ARBA00022475"/>
    </source>
</evidence>
<dbReference type="GO" id="GO:0055085">
    <property type="term" value="P:transmembrane transport"/>
    <property type="evidence" value="ECO:0007669"/>
    <property type="project" value="InterPro"/>
</dbReference>
<dbReference type="PANTHER" id="PTHR36838">
    <property type="entry name" value="AUXIN EFFLUX CARRIER FAMILY PROTEIN"/>
    <property type="match status" value="1"/>
</dbReference>
<keyword evidence="6 8" id="KW-1133">Transmembrane helix</keyword>
<evidence type="ECO:0000256" key="5">
    <source>
        <dbReference type="ARBA" id="ARBA00022692"/>
    </source>
</evidence>